<comment type="caution">
    <text evidence="3">The sequence shown here is derived from an EMBL/GenBank/DDBJ whole genome shotgun (WGS) entry which is preliminary data.</text>
</comment>
<evidence type="ECO:0000259" key="2">
    <source>
        <dbReference type="Pfam" id="PF06722"/>
    </source>
</evidence>
<feature type="region of interest" description="Disordered" evidence="1">
    <location>
        <begin position="50"/>
        <end position="74"/>
    </location>
</feature>
<dbReference type="PANTHER" id="PTHR48050">
    <property type="entry name" value="STEROL 3-BETA-GLUCOSYLTRANSFERASE"/>
    <property type="match status" value="1"/>
</dbReference>
<dbReference type="Pfam" id="PF06722">
    <property type="entry name" value="EryCIII-like_C"/>
    <property type="match status" value="1"/>
</dbReference>
<dbReference type="EMBL" id="RBKT01000001">
    <property type="protein sequence ID" value="RKR88129.1"/>
    <property type="molecule type" value="Genomic_DNA"/>
</dbReference>
<dbReference type="Gene3D" id="3.40.50.2000">
    <property type="entry name" value="Glycogen Phosphorylase B"/>
    <property type="match status" value="2"/>
</dbReference>
<dbReference type="GO" id="GO:0016758">
    <property type="term" value="F:hexosyltransferase activity"/>
    <property type="evidence" value="ECO:0007669"/>
    <property type="project" value="UniProtKB-ARBA"/>
</dbReference>
<dbReference type="OrthoDB" id="3863369at2"/>
<keyword evidence="4" id="KW-1185">Reference proteome</keyword>
<organism evidence="3 4">
    <name type="scientific">Micromonospora pisi</name>
    <dbReference type="NCBI Taxonomy" id="589240"/>
    <lineage>
        <taxon>Bacteria</taxon>
        <taxon>Bacillati</taxon>
        <taxon>Actinomycetota</taxon>
        <taxon>Actinomycetes</taxon>
        <taxon>Micromonosporales</taxon>
        <taxon>Micromonosporaceae</taxon>
        <taxon>Micromonospora</taxon>
    </lineage>
</organism>
<feature type="domain" description="Erythromycin biosynthesis protein CIII-like C-terminal" evidence="2">
    <location>
        <begin position="244"/>
        <end position="385"/>
    </location>
</feature>
<evidence type="ECO:0000313" key="3">
    <source>
        <dbReference type="EMBL" id="RKR88129.1"/>
    </source>
</evidence>
<dbReference type="PANTHER" id="PTHR48050:SF13">
    <property type="entry name" value="STEROL 3-BETA-GLUCOSYLTRANSFERASE UGT80A2"/>
    <property type="match status" value="1"/>
</dbReference>
<evidence type="ECO:0000256" key="1">
    <source>
        <dbReference type="SAM" id="MobiDB-lite"/>
    </source>
</evidence>
<dbReference type="AlphaFoldDB" id="A0A495JJE8"/>
<dbReference type="SUPFAM" id="SSF53756">
    <property type="entry name" value="UDP-Glycosyltransferase/glycogen phosphorylase"/>
    <property type="match status" value="1"/>
</dbReference>
<proteinExistence type="predicted"/>
<name>A0A495JJE8_9ACTN</name>
<keyword evidence="3" id="KW-0808">Transferase</keyword>
<dbReference type="CDD" id="cd03784">
    <property type="entry name" value="GT1_Gtf-like"/>
    <property type="match status" value="1"/>
</dbReference>
<dbReference type="InterPro" id="IPR002213">
    <property type="entry name" value="UDP_glucos_trans"/>
</dbReference>
<reference evidence="3 4" key="1">
    <citation type="submission" date="2018-10" db="EMBL/GenBank/DDBJ databases">
        <title>Sequencing the genomes of 1000 actinobacteria strains.</title>
        <authorList>
            <person name="Klenk H.-P."/>
        </authorList>
    </citation>
    <scope>NUCLEOTIDE SEQUENCE [LARGE SCALE GENOMIC DNA]</scope>
    <source>
        <strain evidence="3 4">DSM 45175</strain>
    </source>
</reference>
<dbReference type="GO" id="GO:0008194">
    <property type="term" value="F:UDP-glycosyltransferase activity"/>
    <property type="evidence" value="ECO:0007669"/>
    <property type="project" value="InterPro"/>
</dbReference>
<dbReference type="FunFam" id="3.40.50.2000:FF:000072">
    <property type="entry name" value="Glycosyl transferase"/>
    <property type="match status" value="1"/>
</dbReference>
<dbReference type="InterPro" id="IPR010610">
    <property type="entry name" value="EryCIII-like_C"/>
</dbReference>
<dbReference type="GO" id="GO:0017000">
    <property type="term" value="P:antibiotic biosynthetic process"/>
    <property type="evidence" value="ECO:0007669"/>
    <property type="project" value="UniProtKB-ARBA"/>
</dbReference>
<gene>
    <name evidence="3" type="ORF">BDK92_2436</name>
</gene>
<dbReference type="RefSeq" id="WP_121156792.1">
    <property type="nucleotide sequence ID" value="NZ_RBKT01000001.1"/>
</dbReference>
<protein>
    <submittedName>
        <fullName evidence="3">MGT family glycosyltransferase</fullName>
    </submittedName>
</protein>
<dbReference type="Proteomes" id="UP000277671">
    <property type="component" value="Unassembled WGS sequence"/>
</dbReference>
<sequence>MRILFSFVGGSGHLIPLVPIARAAEAAGHTVAFACSATMAPRVEAHGFTALATRRAPDPPSDTGPGATAERLPLQPIDPARIDREVRENFAVRAARERSARMVDLIPDWRPDLLVFDEADFGGMIAAEHLGLPYATVLVLAAGSLVRPALVAEPLDELRAGYGLPPDPEFTMPGRHLVLSPFPPSFRDPDFPLPATAHSLRSVTPPATGDRDPAQWWHPGSRPNVYLTLGTEFNVESGDLFPRLINGLRELDVNLLVTVGHQIDPAEFGPQPEHVRIERYVDQGLVLPHCDLVVSHGGSGSVMGALVHGLPMVLAPMGADQPANAARCAALGVGRVLEALTVTPQDAAVTVAEVLADPGYRQAAGRLRNELAALPGPERAVPLLEQIATRRRPLLDD</sequence>
<evidence type="ECO:0000313" key="4">
    <source>
        <dbReference type="Proteomes" id="UP000277671"/>
    </source>
</evidence>
<dbReference type="InterPro" id="IPR050426">
    <property type="entry name" value="Glycosyltransferase_28"/>
</dbReference>
<accession>A0A495JJE8</accession>